<comment type="caution">
    <text evidence="4">The sequence shown here is derived from an EMBL/GenBank/DDBJ whole genome shotgun (WGS) entry which is preliminary data.</text>
</comment>
<evidence type="ECO:0000313" key="4">
    <source>
        <dbReference type="EMBL" id="KYF58033.1"/>
    </source>
</evidence>
<protein>
    <submittedName>
        <fullName evidence="4">Short-chain dehydrogenase</fullName>
    </submittedName>
</protein>
<dbReference type="FunFam" id="3.40.50.720:FF:000084">
    <property type="entry name" value="Short-chain dehydrogenase reductase"/>
    <property type="match status" value="1"/>
</dbReference>
<organism evidence="4 5">
    <name type="scientific">Sorangium cellulosum</name>
    <name type="common">Polyangium cellulosum</name>
    <dbReference type="NCBI Taxonomy" id="56"/>
    <lineage>
        <taxon>Bacteria</taxon>
        <taxon>Pseudomonadati</taxon>
        <taxon>Myxococcota</taxon>
        <taxon>Polyangia</taxon>
        <taxon>Polyangiales</taxon>
        <taxon>Polyangiaceae</taxon>
        <taxon>Sorangium</taxon>
    </lineage>
</organism>
<dbReference type="CDD" id="cd05233">
    <property type="entry name" value="SDR_c"/>
    <property type="match status" value="1"/>
</dbReference>
<dbReference type="InterPro" id="IPR051122">
    <property type="entry name" value="SDR_DHRS6-like"/>
</dbReference>
<dbReference type="PANTHER" id="PTHR43477:SF1">
    <property type="entry name" value="DIHYDROANTICAPSIN 7-DEHYDROGENASE"/>
    <property type="match status" value="1"/>
</dbReference>
<evidence type="ECO:0000259" key="3">
    <source>
        <dbReference type="SMART" id="SM00822"/>
    </source>
</evidence>
<dbReference type="PRINTS" id="PR00080">
    <property type="entry name" value="SDRFAMILY"/>
</dbReference>
<dbReference type="InterPro" id="IPR002347">
    <property type="entry name" value="SDR_fam"/>
</dbReference>
<dbReference type="Pfam" id="PF13561">
    <property type="entry name" value="adh_short_C2"/>
    <property type="match status" value="1"/>
</dbReference>
<accession>A0A150PQV7</accession>
<name>A0A150PQV7_SORCE</name>
<dbReference type="Proteomes" id="UP000075420">
    <property type="component" value="Unassembled WGS sequence"/>
</dbReference>
<sequence>MKSYAGKKAVVTGGTHGMGLATVKALLDGGAEVLLTGRNERNLEAARRELGLGAHVVRSDAGSIADIDALRAIVKDRLGVIDLLFVNAGVASLERLDEVTEASYDVTFAVNTKGAFFTVQRLAPLIRDGGAVVVTTSIANEGGHPGMSVYAGSKAALRAFAQGFAAELLPRRIRVNAVSPGFIKTPTMGVAGASAEALAAFEQEGREITPMKRIGTPEEVARAALFLAFDATFTTGVELPVDGGLGQGITAPHA</sequence>
<reference evidence="4 5" key="1">
    <citation type="submission" date="2014-02" db="EMBL/GenBank/DDBJ databases">
        <title>The small core and large imbalanced accessory genome model reveals a collaborative survival strategy of Sorangium cellulosum strains in nature.</title>
        <authorList>
            <person name="Han K."/>
            <person name="Peng R."/>
            <person name="Blom J."/>
            <person name="Li Y.-Z."/>
        </authorList>
    </citation>
    <scope>NUCLEOTIDE SEQUENCE [LARGE SCALE GENOMIC DNA]</scope>
    <source>
        <strain evidence="4 5">So0157-25</strain>
    </source>
</reference>
<evidence type="ECO:0000313" key="5">
    <source>
        <dbReference type="Proteomes" id="UP000075420"/>
    </source>
</evidence>
<gene>
    <name evidence="4" type="ORF">BE08_43885</name>
</gene>
<dbReference type="PANTHER" id="PTHR43477">
    <property type="entry name" value="DIHYDROANTICAPSIN 7-DEHYDROGENASE"/>
    <property type="match status" value="1"/>
</dbReference>
<dbReference type="AlphaFoldDB" id="A0A150PQV7"/>
<evidence type="ECO:0000256" key="2">
    <source>
        <dbReference type="ARBA" id="ARBA00023002"/>
    </source>
</evidence>
<dbReference type="SMART" id="SM00822">
    <property type="entry name" value="PKS_KR"/>
    <property type="match status" value="1"/>
</dbReference>
<dbReference type="InterPro" id="IPR036291">
    <property type="entry name" value="NAD(P)-bd_dom_sf"/>
</dbReference>
<dbReference type="SUPFAM" id="SSF51735">
    <property type="entry name" value="NAD(P)-binding Rossmann-fold domains"/>
    <property type="match status" value="1"/>
</dbReference>
<dbReference type="Gene3D" id="3.40.50.720">
    <property type="entry name" value="NAD(P)-binding Rossmann-like Domain"/>
    <property type="match status" value="1"/>
</dbReference>
<dbReference type="PRINTS" id="PR00081">
    <property type="entry name" value="GDHRDH"/>
</dbReference>
<feature type="domain" description="Ketoreductase" evidence="3">
    <location>
        <begin position="7"/>
        <end position="181"/>
    </location>
</feature>
<evidence type="ECO:0000256" key="1">
    <source>
        <dbReference type="ARBA" id="ARBA00006484"/>
    </source>
</evidence>
<proteinExistence type="inferred from homology"/>
<comment type="similarity">
    <text evidence="1">Belongs to the short-chain dehydrogenases/reductases (SDR) family.</text>
</comment>
<dbReference type="GO" id="GO:0016491">
    <property type="term" value="F:oxidoreductase activity"/>
    <property type="evidence" value="ECO:0007669"/>
    <property type="project" value="UniProtKB-KW"/>
</dbReference>
<dbReference type="EMBL" id="JELY01000805">
    <property type="protein sequence ID" value="KYF58033.1"/>
    <property type="molecule type" value="Genomic_DNA"/>
</dbReference>
<dbReference type="InterPro" id="IPR057326">
    <property type="entry name" value="KR_dom"/>
</dbReference>
<keyword evidence="2" id="KW-0560">Oxidoreductase</keyword>
<dbReference type="InterPro" id="IPR020904">
    <property type="entry name" value="Sc_DH/Rdtase_CS"/>
</dbReference>
<dbReference type="PROSITE" id="PS00061">
    <property type="entry name" value="ADH_SHORT"/>
    <property type="match status" value="1"/>
</dbReference>